<proteinExistence type="predicted"/>
<gene>
    <name evidence="2" type="primary">CCR4-4</name>
    <name evidence="2" type="ORF">SNEC2469_LOCUS6077</name>
</gene>
<dbReference type="OrthoDB" id="2866996at2759"/>
<dbReference type="GO" id="GO:0000175">
    <property type="term" value="F:3'-5'-RNA exonuclease activity"/>
    <property type="evidence" value="ECO:0007669"/>
    <property type="project" value="TreeGrafter"/>
</dbReference>
<comment type="caution">
    <text evidence="2">The sequence shown here is derived from an EMBL/GenBank/DDBJ whole genome shotgun (WGS) entry which is preliminary data.</text>
</comment>
<dbReference type="SUPFAM" id="SSF56219">
    <property type="entry name" value="DNase I-like"/>
    <property type="match status" value="1"/>
</dbReference>
<evidence type="ECO:0000313" key="3">
    <source>
        <dbReference type="Proteomes" id="UP000601435"/>
    </source>
</evidence>
<dbReference type="Pfam" id="PF03372">
    <property type="entry name" value="Exo_endo_phos"/>
    <property type="match status" value="1"/>
</dbReference>
<dbReference type="InterPro" id="IPR036691">
    <property type="entry name" value="Endo/exonu/phosph_ase_sf"/>
</dbReference>
<protein>
    <submittedName>
        <fullName evidence="2">CCR4-4 protein</fullName>
    </submittedName>
</protein>
<feature type="domain" description="Endonuclease/exonuclease/phosphatase" evidence="1">
    <location>
        <begin position="63"/>
        <end position="404"/>
    </location>
</feature>
<reference evidence="2" key="1">
    <citation type="submission" date="2021-02" db="EMBL/GenBank/DDBJ databases">
        <authorList>
            <person name="Dougan E. K."/>
            <person name="Rhodes N."/>
            <person name="Thang M."/>
            <person name="Chan C."/>
        </authorList>
    </citation>
    <scope>NUCLEOTIDE SEQUENCE</scope>
</reference>
<evidence type="ECO:0000259" key="1">
    <source>
        <dbReference type="Pfam" id="PF03372"/>
    </source>
</evidence>
<evidence type="ECO:0000313" key="2">
    <source>
        <dbReference type="EMBL" id="CAE7263031.1"/>
    </source>
</evidence>
<accession>A0A812MAZ2</accession>
<dbReference type="InterPro" id="IPR005135">
    <property type="entry name" value="Endo/exonuclease/phosphatase"/>
</dbReference>
<name>A0A812MAZ2_9DINO</name>
<sequence length="415" mass="46321">MSGSYPIQWCRAVARIPACGINETASARWNRFQKLGAAAAMAGAVSWMSTKLVRCDTDLKLTTYNVLSPRLASPQQYPSYAREDLAKDSRWPKILSRMQKAVDDDRIIALQEVDLEWAGNLHAFFAERGYAVVFAQYGKQMNGYMGVMMAWPTKVFQALDVELCKLTDTAPKRVWPRSEAGPLARFGYLTYQGLTDILGCRPPEFETEGGEWKLAQGRMNEAILVRLRPRATSCDFCVATHHMPCLFGTTEKVRAVNIHSQLLLNRLKRFAAADVKKGFQEAPVALMGDFNIKPGTSSYHLIESGGSIATVSKQGSKHEVHGLEQLPIAEFPDGLRSAYKDFHGQEPMFTNYAMSAMSKEAFVDTLDYIWFSPGRLKVVACQQLPKETENVNGPFPNAEEPSDHLPLHATLRMSD</sequence>
<dbReference type="Gene3D" id="3.60.10.10">
    <property type="entry name" value="Endonuclease/exonuclease/phosphatase"/>
    <property type="match status" value="1"/>
</dbReference>
<dbReference type="InterPro" id="IPR050410">
    <property type="entry name" value="CCR4/nocturin_mRNA_transcr"/>
</dbReference>
<organism evidence="2 3">
    <name type="scientific">Symbiodinium necroappetens</name>
    <dbReference type="NCBI Taxonomy" id="1628268"/>
    <lineage>
        <taxon>Eukaryota</taxon>
        <taxon>Sar</taxon>
        <taxon>Alveolata</taxon>
        <taxon>Dinophyceae</taxon>
        <taxon>Suessiales</taxon>
        <taxon>Symbiodiniaceae</taxon>
        <taxon>Symbiodinium</taxon>
    </lineage>
</organism>
<dbReference type="PANTHER" id="PTHR12121:SF101">
    <property type="entry name" value="ENDONUCLEASE_EXONUCLEASE_PHOSPHATASE DOMAIN-CONTAINING PROTEIN"/>
    <property type="match status" value="1"/>
</dbReference>
<dbReference type="PANTHER" id="PTHR12121">
    <property type="entry name" value="CARBON CATABOLITE REPRESSOR PROTEIN 4"/>
    <property type="match status" value="1"/>
</dbReference>
<keyword evidence="3" id="KW-1185">Reference proteome</keyword>
<dbReference type="Proteomes" id="UP000601435">
    <property type="component" value="Unassembled WGS sequence"/>
</dbReference>
<dbReference type="AlphaFoldDB" id="A0A812MAZ2"/>
<dbReference type="EMBL" id="CAJNJA010010835">
    <property type="protein sequence ID" value="CAE7263031.1"/>
    <property type="molecule type" value="Genomic_DNA"/>
</dbReference>